<feature type="transmembrane region" description="Helical" evidence="1">
    <location>
        <begin position="20"/>
        <end position="43"/>
    </location>
</feature>
<dbReference type="InterPro" id="IPR046253">
    <property type="entry name" value="DUF6286"/>
</dbReference>
<gene>
    <name evidence="3" type="ORF">DQ226_14695</name>
</gene>
<proteinExistence type="predicted"/>
<name>A0A365P7Z6_9ACTN</name>
<evidence type="ECO:0000259" key="2">
    <source>
        <dbReference type="Pfam" id="PF19803"/>
    </source>
</evidence>
<keyword evidence="1" id="KW-1133">Transmembrane helix</keyword>
<organism evidence="3 4">
    <name type="scientific">Dietzia maris</name>
    <dbReference type="NCBI Taxonomy" id="37915"/>
    <lineage>
        <taxon>Bacteria</taxon>
        <taxon>Bacillati</taxon>
        <taxon>Actinomycetota</taxon>
        <taxon>Actinomycetes</taxon>
        <taxon>Mycobacteriales</taxon>
        <taxon>Dietziaceae</taxon>
        <taxon>Dietzia</taxon>
    </lineage>
</organism>
<feature type="domain" description="DUF6286" evidence="2">
    <location>
        <begin position="77"/>
        <end position="180"/>
    </location>
</feature>
<dbReference type="Proteomes" id="UP000252187">
    <property type="component" value="Unassembled WGS sequence"/>
</dbReference>
<protein>
    <submittedName>
        <fullName evidence="3">Alkaline shock response membrane anchor protein AmaP</fullName>
    </submittedName>
</protein>
<comment type="caution">
    <text evidence="3">The sequence shown here is derived from an EMBL/GenBank/DDBJ whole genome shotgun (WGS) entry which is preliminary data.</text>
</comment>
<evidence type="ECO:0000313" key="4">
    <source>
        <dbReference type="Proteomes" id="UP000252187"/>
    </source>
</evidence>
<dbReference type="AlphaFoldDB" id="A0A365P7Z6"/>
<dbReference type="EMBL" id="QNTT01000051">
    <property type="protein sequence ID" value="RBA32293.1"/>
    <property type="molecule type" value="Genomic_DNA"/>
</dbReference>
<sequence>MSARPRRSTLIRRPPRAIPVGLLALALVVLGGLGIWLLGSYLVSDTWPLAASSTVASVAETGLDSTAMRVVAVVLALVGLALLLAALVPGRPSRVRVLDDDIPGETAISHRDLARRIERRTENVDGVHSTRVSVRPRRIDVAVKTVVDDPAPVTQGAKDAVDHALCELRPADPLRPRVRTDRRS</sequence>
<feature type="transmembrane region" description="Helical" evidence="1">
    <location>
        <begin position="67"/>
        <end position="88"/>
    </location>
</feature>
<keyword evidence="1" id="KW-0472">Membrane</keyword>
<evidence type="ECO:0000256" key="1">
    <source>
        <dbReference type="SAM" id="Phobius"/>
    </source>
</evidence>
<accession>A0A365P7Z6</accession>
<dbReference type="Pfam" id="PF19803">
    <property type="entry name" value="DUF6286"/>
    <property type="match status" value="1"/>
</dbReference>
<keyword evidence="1" id="KW-0812">Transmembrane</keyword>
<reference evidence="3 4" key="1">
    <citation type="submission" date="2018-06" db="EMBL/GenBank/DDBJ databases">
        <title>Whole genome sequencing of four bacterial strains from South Shetland trench revealing bio-synthetic gene clusters.</title>
        <authorList>
            <person name="Abdel-Mageed W.M."/>
            <person name="Lehri B."/>
            <person name="Jarmusch S.A."/>
            <person name="Miranda K."/>
            <person name="Goodfellow M."/>
            <person name="Jaspars M."/>
            <person name="Karlyshev A.V."/>
        </authorList>
    </citation>
    <scope>NUCLEOTIDE SEQUENCE [LARGE SCALE GENOMIC DNA]</scope>
    <source>
        <strain evidence="3 4">SST1</strain>
    </source>
</reference>
<evidence type="ECO:0000313" key="3">
    <source>
        <dbReference type="EMBL" id="RBA32293.1"/>
    </source>
</evidence>